<dbReference type="EMBL" id="JAJSOW010000104">
    <property type="protein sequence ID" value="KAI9169260.1"/>
    <property type="molecule type" value="Genomic_DNA"/>
</dbReference>
<proteinExistence type="predicted"/>
<accession>A0AAD5NLH4</accession>
<protein>
    <submittedName>
        <fullName evidence="2">Uncharacterized protein</fullName>
    </submittedName>
</protein>
<comment type="caution">
    <text evidence="2">The sequence shown here is derived from an EMBL/GenBank/DDBJ whole genome shotgun (WGS) entry which is preliminary data.</text>
</comment>
<dbReference type="AlphaFoldDB" id="A0AAD5NLH4"/>
<evidence type="ECO:0000256" key="1">
    <source>
        <dbReference type="SAM" id="MobiDB-lite"/>
    </source>
</evidence>
<keyword evidence="3" id="KW-1185">Reference proteome</keyword>
<evidence type="ECO:0000313" key="2">
    <source>
        <dbReference type="EMBL" id="KAI9169260.1"/>
    </source>
</evidence>
<name>A0AAD5NLH4_ACENE</name>
<sequence length="162" mass="18257">MGRSRRPLFQTCGKNYEGKCHWGISGCYQYGKVRPLKRDCPELVQGGNEEKMLAFQPMPSGGSQIKGVRGNQLRDQPDRPRSQARVFTLTQQDAKTTLDIVTDVVANALTRKSSNSMAHLKMIYLPLLVDLRMLRVKLEALDSGALLATFQVRPILINRIRD</sequence>
<dbReference type="Proteomes" id="UP001064489">
    <property type="component" value="Chromosome 7"/>
</dbReference>
<reference evidence="2" key="1">
    <citation type="journal article" date="2022" name="Plant J.">
        <title>Strategies of tolerance reflected in two North American maple genomes.</title>
        <authorList>
            <person name="McEvoy S.L."/>
            <person name="Sezen U.U."/>
            <person name="Trouern-Trend A."/>
            <person name="McMahon S.M."/>
            <person name="Schaberg P.G."/>
            <person name="Yang J."/>
            <person name="Wegrzyn J.L."/>
            <person name="Swenson N.G."/>
        </authorList>
    </citation>
    <scope>NUCLEOTIDE SEQUENCE</scope>
    <source>
        <strain evidence="2">91603</strain>
    </source>
</reference>
<gene>
    <name evidence="2" type="ORF">LWI28_009682</name>
</gene>
<organism evidence="2 3">
    <name type="scientific">Acer negundo</name>
    <name type="common">Box elder</name>
    <dbReference type="NCBI Taxonomy" id="4023"/>
    <lineage>
        <taxon>Eukaryota</taxon>
        <taxon>Viridiplantae</taxon>
        <taxon>Streptophyta</taxon>
        <taxon>Embryophyta</taxon>
        <taxon>Tracheophyta</taxon>
        <taxon>Spermatophyta</taxon>
        <taxon>Magnoliopsida</taxon>
        <taxon>eudicotyledons</taxon>
        <taxon>Gunneridae</taxon>
        <taxon>Pentapetalae</taxon>
        <taxon>rosids</taxon>
        <taxon>malvids</taxon>
        <taxon>Sapindales</taxon>
        <taxon>Sapindaceae</taxon>
        <taxon>Hippocastanoideae</taxon>
        <taxon>Acereae</taxon>
        <taxon>Acer</taxon>
    </lineage>
</organism>
<evidence type="ECO:0000313" key="3">
    <source>
        <dbReference type="Proteomes" id="UP001064489"/>
    </source>
</evidence>
<reference evidence="2" key="2">
    <citation type="submission" date="2023-02" db="EMBL/GenBank/DDBJ databases">
        <authorList>
            <person name="Swenson N.G."/>
            <person name="Wegrzyn J.L."/>
            <person name="Mcevoy S.L."/>
        </authorList>
    </citation>
    <scope>NUCLEOTIDE SEQUENCE</scope>
    <source>
        <strain evidence="2">91603</strain>
        <tissue evidence="2">Leaf</tissue>
    </source>
</reference>
<feature type="region of interest" description="Disordered" evidence="1">
    <location>
        <begin position="58"/>
        <end position="80"/>
    </location>
</feature>